<accession>A0A9D1E686</accession>
<protein>
    <submittedName>
        <fullName evidence="2">MarR family transcriptional regulator</fullName>
    </submittedName>
</protein>
<reference evidence="2" key="1">
    <citation type="submission" date="2020-10" db="EMBL/GenBank/DDBJ databases">
        <authorList>
            <person name="Gilroy R."/>
        </authorList>
    </citation>
    <scope>NUCLEOTIDE SEQUENCE</scope>
    <source>
        <strain evidence="2">ChiW16-3235</strain>
    </source>
</reference>
<sequence length="143" mass="15942">MENQRLFGAICSVHRALVRKNDLNLAAHGISAVQFHTLVFVHIKSTRGEKVCQRDVERETGLRPSSVSSMLANLERSAFIERVSSADDARTKYITLTPLGLEICKKNKELMDKCDSQVCAALTEEEQVTLKNLLAKVQNSLVD</sequence>
<dbReference type="PANTHER" id="PTHR33164:SF43">
    <property type="entry name" value="HTH-TYPE TRANSCRIPTIONAL REPRESSOR YETL"/>
    <property type="match status" value="1"/>
</dbReference>
<dbReference type="GO" id="GO:0003700">
    <property type="term" value="F:DNA-binding transcription factor activity"/>
    <property type="evidence" value="ECO:0007669"/>
    <property type="project" value="InterPro"/>
</dbReference>
<evidence type="ECO:0000313" key="2">
    <source>
        <dbReference type="EMBL" id="HIR67272.1"/>
    </source>
</evidence>
<dbReference type="Gene3D" id="1.10.10.10">
    <property type="entry name" value="Winged helix-like DNA-binding domain superfamily/Winged helix DNA-binding domain"/>
    <property type="match status" value="1"/>
</dbReference>
<dbReference type="InterPro" id="IPR039422">
    <property type="entry name" value="MarR/SlyA-like"/>
</dbReference>
<comment type="caution">
    <text evidence="2">The sequence shown here is derived from an EMBL/GenBank/DDBJ whole genome shotgun (WGS) entry which is preliminary data.</text>
</comment>
<dbReference type="PROSITE" id="PS50995">
    <property type="entry name" value="HTH_MARR_2"/>
    <property type="match status" value="1"/>
</dbReference>
<dbReference type="SUPFAM" id="SSF46785">
    <property type="entry name" value="Winged helix' DNA-binding domain"/>
    <property type="match status" value="1"/>
</dbReference>
<reference evidence="2" key="2">
    <citation type="journal article" date="2021" name="PeerJ">
        <title>Extensive microbial diversity within the chicken gut microbiome revealed by metagenomics and culture.</title>
        <authorList>
            <person name="Gilroy R."/>
            <person name="Ravi A."/>
            <person name="Getino M."/>
            <person name="Pursley I."/>
            <person name="Horton D.L."/>
            <person name="Alikhan N.F."/>
            <person name="Baker D."/>
            <person name="Gharbi K."/>
            <person name="Hall N."/>
            <person name="Watson M."/>
            <person name="Adriaenssens E.M."/>
            <person name="Foster-Nyarko E."/>
            <person name="Jarju S."/>
            <person name="Secka A."/>
            <person name="Antonio M."/>
            <person name="Oren A."/>
            <person name="Chaudhuri R.R."/>
            <person name="La Ragione R."/>
            <person name="Hildebrand F."/>
            <person name="Pallen M.J."/>
        </authorList>
    </citation>
    <scope>NUCLEOTIDE SEQUENCE</scope>
    <source>
        <strain evidence="2">ChiW16-3235</strain>
    </source>
</reference>
<dbReference type="Pfam" id="PF12802">
    <property type="entry name" value="MarR_2"/>
    <property type="match status" value="1"/>
</dbReference>
<dbReference type="InterPro" id="IPR036388">
    <property type="entry name" value="WH-like_DNA-bd_sf"/>
</dbReference>
<dbReference type="AlphaFoldDB" id="A0A9D1E686"/>
<dbReference type="PRINTS" id="PR00598">
    <property type="entry name" value="HTHMARR"/>
</dbReference>
<dbReference type="PANTHER" id="PTHR33164">
    <property type="entry name" value="TRANSCRIPTIONAL REGULATOR, MARR FAMILY"/>
    <property type="match status" value="1"/>
</dbReference>
<evidence type="ECO:0000259" key="1">
    <source>
        <dbReference type="PROSITE" id="PS50995"/>
    </source>
</evidence>
<dbReference type="SMART" id="SM00347">
    <property type="entry name" value="HTH_MARR"/>
    <property type="match status" value="1"/>
</dbReference>
<dbReference type="InterPro" id="IPR036390">
    <property type="entry name" value="WH_DNA-bd_sf"/>
</dbReference>
<proteinExistence type="predicted"/>
<feature type="domain" description="HTH marR-type" evidence="1">
    <location>
        <begin position="3"/>
        <end position="139"/>
    </location>
</feature>
<dbReference type="GO" id="GO:0006950">
    <property type="term" value="P:response to stress"/>
    <property type="evidence" value="ECO:0007669"/>
    <property type="project" value="TreeGrafter"/>
</dbReference>
<evidence type="ECO:0000313" key="3">
    <source>
        <dbReference type="Proteomes" id="UP000823913"/>
    </source>
</evidence>
<dbReference type="EMBL" id="DVHK01000093">
    <property type="protein sequence ID" value="HIR67272.1"/>
    <property type="molecule type" value="Genomic_DNA"/>
</dbReference>
<gene>
    <name evidence="2" type="ORF">IAB94_04425</name>
</gene>
<dbReference type="InterPro" id="IPR000835">
    <property type="entry name" value="HTH_MarR-typ"/>
</dbReference>
<dbReference type="Proteomes" id="UP000823913">
    <property type="component" value="Unassembled WGS sequence"/>
</dbReference>
<organism evidence="2 3">
    <name type="scientific">Candidatus Coproplasma avicola</name>
    <dbReference type="NCBI Taxonomy" id="2840744"/>
    <lineage>
        <taxon>Bacteria</taxon>
        <taxon>Bacillati</taxon>
        <taxon>Bacillota</taxon>
        <taxon>Clostridia</taxon>
        <taxon>Eubacteriales</taxon>
        <taxon>Candidatus Coproplasma</taxon>
    </lineage>
</organism>
<name>A0A9D1E686_9FIRM</name>